<name>A0A0G4I671_9ALVE</name>
<dbReference type="AlphaFoldDB" id="A0A0G4I671"/>
<dbReference type="EMBL" id="CDMZ01005254">
    <property type="protein sequence ID" value="CEM52460.1"/>
    <property type="molecule type" value="Genomic_DNA"/>
</dbReference>
<protein>
    <submittedName>
        <fullName evidence="1">Uncharacterized protein</fullName>
    </submittedName>
</protein>
<reference evidence="1" key="1">
    <citation type="submission" date="2014-11" db="EMBL/GenBank/DDBJ databases">
        <authorList>
            <person name="Otto D Thomas"/>
            <person name="Naeem Raeece"/>
        </authorList>
    </citation>
    <scope>NUCLEOTIDE SEQUENCE</scope>
</reference>
<organism evidence="1">
    <name type="scientific">Chromera velia CCMP2878</name>
    <dbReference type="NCBI Taxonomy" id="1169474"/>
    <lineage>
        <taxon>Eukaryota</taxon>
        <taxon>Sar</taxon>
        <taxon>Alveolata</taxon>
        <taxon>Colpodellida</taxon>
        <taxon>Chromeraceae</taxon>
        <taxon>Chromera</taxon>
    </lineage>
</organism>
<proteinExistence type="predicted"/>
<dbReference type="VEuPathDB" id="CryptoDB:Cvel_11285"/>
<evidence type="ECO:0000313" key="1">
    <source>
        <dbReference type="EMBL" id="CEM52460.1"/>
    </source>
</evidence>
<accession>A0A0G4I671</accession>
<gene>
    <name evidence="1" type="ORF">Cvel_11285</name>
</gene>
<sequence>MREGIETFEDFLNPIGLARGMKEKWLKEKVRPREIEIAEMCRRVVDETLQFIETLPAKWIGRALAKRAEEDPNGHADLLTIIRGLTLPPVADIFLVETQTRAEVLHVKYCSRKGEHVFCTHTFESK</sequence>